<dbReference type="PANTHER" id="PTHR10430">
    <property type="entry name" value="PEROXIREDOXIN"/>
    <property type="match status" value="1"/>
</dbReference>
<keyword evidence="2 7" id="KW-0575">Peroxidase</keyword>
<dbReference type="PROSITE" id="PS51352">
    <property type="entry name" value="THIOREDOXIN_2"/>
    <property type="match status" value="1"/>
</dbReference>
<keyword evidence="3 7" id="KW-0049">Antioxidant</keyword>
<gene>
    <name evidence="9" type="ORF">EIP91_000204</name>
</gene>
<dbReference type="GO" id="GO:0008379">
    <property type="term" value="F:thioredoxin peroxidase activity"/>
    <property type="evidence" value="ECO:0007669"/>
    <property type="project" value="InterPro"/>
</dbReference>
<evidence type="ECO:0000259" key="8">
    <source>
        <dbReference type="PROSITE" id="PS51352"/>
    </source>
</evidence>
<keyword evidence="4 7" id="KW-0560">Oxidoreductase</keyword>
<dbReference type="Proteomes" id="UP000292702">
    <property type="component" value="Unassembled WGS sequence"/>
</dbReference>
<comment type="caution">
    <text evidence="9">The sequence shown here is derived from an EMBL/GenBank/DDBJ whole genome shotgun (WGS) entry which is preliminary data.</text>
</comment>
<dbReference type="GO" id="GO:0005739">
    <property type="term" value="C:mitochondrion"/>
    <property type="evidence" value="ECO:0007669"/>
    <property type="project" value="TreeGrafter"/>
</dbReference>
<evidence type="ECO:0000256" key="4">
    <source>
        <dbReference type="ARBA" id="ARBA00023002"/>
    </source>
</evidence>
<dbReference type="InterPro" id="IPR036249">
    <property type="entry name" value="Thioredoxin-like_sf"/>
</dbReference>
<dbReference type="InterPro" id="IPR037944">
    <property type="entry name" value="PRX5-like"/>
</dbReference>
<comment type="function">
    <text evidence="7">Thiol-specific peroxidase that catalyzes the reduction of hydrogen peroxide and organic hydroperoxides to water and alcohols, respectively. Plays a role in cell protection against oxidative stress by detoxifying peroxides.</text>
</comment>
<dbReference type="Pfam" id="PF08534">
    <property type="entry name" value="Redoxin"/>
    <property type="match status" value="1"/>
</dbReference>
<dbReference type="EMBL" id="RWJN01000010">
    <property type="protein sequence ID" value="TCD71110.1"/>
    <property type="molecule type" value="Genomic_DNA"/>
</dbReference>
<organism evidence="9 10">
    <name type="scientific">Steccherinum ochraceum</name>
    <dbReference type="NCBI Taxonomy" id="92696"/>
    <lineage>
        <taxon>Eukaryota</taxon>
        <taxon>Fungi</taxon>
        <taxon>Dikarya</taxon>
        <taxon>Basidiomycota</taxon>
        <taxon>Agaricomycotina</taxon>
        <taxon>Agaricomycetes</taxon>
        <taxon>Polyporales</taxon>
        <taxon>Steccherinaceae</taxon>
        <taxon>Steccherinum</taxon>
    </lineage>
</organism>
<dbReference type="GO" id="GO:0005777">
    <property type="term" value="C:peroxisome"/>
    <property type="evidence" value="ECO:0007669"/>
    <property type="project" value="TreeGrafter"/>
</dbReference>
<reference evidence="9 10" key="1">
    <citation type="submission" date="2018-11" db="EMBL/GenBank/DDBJ databases">
        <title>Genome assembly of Steccherinum ochraceum LE-BIN_3174, the white-rot fungus of the Steccherinaceae family (The Residual Polyporoid clade, Polyporales, Basidiomycota).</title>
        <authorList>
            <person name="Fedorova T.V."/>
            <person name="Glazunova O.A."/>
            <person name="Landesman E.O."/>
            <person name="Moiseenko K.V."/>
            <person name="Psurtseva N.V."/>
            <person name="Savinova O.S."/>
            <person name="Shakhova N.V."/>
            <person name="Tyazhelova T.V."/>
            <person name="Vasina D.V."/>
        </authorList>
    </citation>
    <scope>NUCLEOTIDE SEQUENCE [LARGE SCALE GENOMIC DNA]</scope>
    <source>
        <strain evidence="9 10">LE-BIN_3174</strain>
    </source>
</reference>
<sequence>MASTLASATSAAHKTIVSLLSASQVTVGMTIQDVTDASIRSSNISTSVTIKETAPDQTFTLEGISGKNIIVGVPGAFTGTCNAHVPGYIQAYDKFKAKGVKDVYVVAVNDVFVMQAWKDHLASSGTPVRFIADDTGSFIGSMGLLFDPSEKLGGPRAKRFVIVAEGTQITHLAIEPDPTKVTVTAADKILPLL</sequence>
<evidence type="ECO:0000256" key="2">
    <source>
        <dbReference type="ARBA" id="ARBA00022559"/>
    </source>
</evidence>
<dbReference type="GO" id="GO:0034599">
    <property type="term" value="P:cellular response to oxidative stress"/>
    <property type="evidence" value="ECO:0007669"/>
    <property type="project" value="InterPro"/>
</dbReference>
<dbReference type="Gene3D" id="3.40.30.10">
    <property type="entry name" value="Glutaredoxin"/>
    <property type="match status" value="1"/>
</dbReference>
<keyword evidence="10" id="KW-1185">Reference proteome</keyword>
<dbReference type="PANTHER" id="PTHR10430:SF39">
    <property type="entry name" value="PEROXISOMAL MEMBRANE ASSOCIATED PROTEIN 20"/>
    <property type="match status" value="1"/>
</dbReference>
<dbReference type="OrthoDB" id="1882547at2759"/>
<accession>A0A4R0RQE1</accession>
<evidence type="ECO:0000313" key="9">
    <source>
        <dbReference type="EMBL" id="TCD71110.1"/>
    </source>
</evidence>
<dbReference type="GO" id="GO:0042744">
    <property type="term" value="P:hydrogen peroxide catabolic process"/>
    <property type="evidence" value="ECO:0007669"/>
    <property type="project" value="TreeGrafter"/>
</dbReference>
<protein>
    <recommendedName>
        <fullName evidence="8">Thioredoxin domain-containing protein</fullName>
    </recommendedName>
</protein>
<proteinExistence type="inferred from homology"/>
<feature type="active site" description="Cysteine sulfenic acid (-SOH) intermediate" evidence="6">
    <location>
        <position position="81"/>
    </location>
</feature>
<dbReference type="STRING" id="92696.A0A4R0RQE1"/>
<dbReference type="InterPro" id="IPR013740">
    <property type="entry name" value="Redoxin"/>
</dbReference>
<dbReference type="InterPro" id="IPR013766">
    <property type="entry name" value="Thioredoxin_domain"/>
</dbReference>
<evidence type="ECO:0000256" key="1">
    <source>
        <dbReference type="ARBA" id="ARBA00010505"/>
    </source>
</evidence>
<evidence type="ECO:0000256" key="6">
    <source>
        <dbReference type="PIRSR" id="PIRSR637944-1"/>
    </source>
</evidence>
<keyword evidence="5 7" id="KW-0676">Redox-active center</keyword>
<evidence type="ECO:0000256" key="5">
    <source>
        <dbReference type="ARBA" id="ARBA00023284"/>
    </source>
</evidence>
<evidence type="ECO:0000256" key="3">
    <source>
        <dbReference type="ARBA" id="ARBA00022862"/>
    </source>
</evidence>
<evidence type="ECO:0000313" key="10">
    <source>
        <dbReference type="Proteomes" id="UP000292702"/>
    </source>
</evidence>
<evidence type="ECO:0000256" key="7">
    <source>
        <dbReference type="RuleBase" id="RU366011"/>
    </source>
</evidence>
<dbReference type="GO" id="GO:0005829">
    <property type="term" value="C:cytosol"/>
    <property type="evidence" value="ECO:0007669"/>
    <property type="project" value="TreeGrafter"/>
</dbReference>
<dbReference type="AlphaFoldDB" id="A0A4R0RQE1"/>
<name>A0A4R0RQE1_9APHY</name>
<comment type="similarity">
    <text evidence="1 7">Belongs to the peroxiredoxin family. Prx5 subfamily.</text>
</comment>
<feature type="domain" description="Thioredoxin" evidence="8">
    <location>
        <begin position="48"/>
        <end position="191"/>
    </location>
</feature>
<dbReference type="CDD" id="cd03013">
    <property type="entry name" value="PRX5_like"/>
    <property type="match status" value="1"/>
</dbReference>
<dbReference type="GO" id="GO:0045454">
    <property type="term" value="P:cell redox homeostasis"/>
    <property type="evidence" value="ECO:0007669"/>
    <property type="project" value="TreeGrafter"/>
</dbReference>
<dbReference type="SUPFAM" id="SSF52833">
    <property type="entry name" value="Thioredoxin-like"/>
    <property type="match status" value="1"/>
</dbReference>